<comment type="similarity">
    <text evidence="8">Belongs to the exosome component 10/RRP6 family.</text>
</comment>
<dbReference type="EMBL" id="KN817624">
    <property type="protein sequence ID" value="KJA16283.1"/>
    <property type="molecule type" value="Genomic_DNA"/>
</dbReference>
<dbReference type="InterPro" id="IPR012588">
    <property type="entry name" value="Exosome-assoc_fac_Rrp6_N"/>
</dbReference>
<evidence type="ECO:0000256" key="7">
    <source>
        <dbReference type="ARBA" id="ARBA00023242"/>
    </source>
</evidence>
<keyword evidence="6" id="KW-0269">Exonuclease</keyword>
<dbReference type="GO" id="GO:0071044">
    <property type="term" value="P:histone mRNA catabolic process"/>
    <property type="evidence" value="ECO:0007669"/>
    <property type="project" value="TreeGrafter"/>
</dbReference>
<dbReference type="InterPro" id="IPR010997">
    <property type="entry name" value="HRDC-like_sf"/>
</dbReference>
<dbReference type="OrthoDB" id="2250022at2759"/>
<dbReference type="Pfam" id="PF01612">
    <property type="entry name" value="DNA_pol_A_exo1"/>
    <property type="match status" value="1"/>
</dbReference>
<dbReference type="GO" id="GO:0003727">
    <property type="term" value="F:single-stranded RNA binding"/>
    <property type="evidence" value="ECO:0007669"/>
    <property type="project" value="TreeGrafter"/>
</dbReference>
<dbReference type="GO" id="GO:0000166">
    <property type="term" value="F:nucleotide binding"/>
    <property type="evidence" value="ECO:0007669"/>
    <property type="project" value="InterPro"/>
</dbReference>
<dbReference type="InterPro" id="IPR044876">
    <property type="entry name" value="HRDC_dom_sf"/>
</dbReference>
<dbReference type="GO" id="GO:0005730">
    <property type="term" value="C:nucleolus"/>
    <property type="evidence" value="ECO:0007669"/>
    <property type="project" value="TreeGrafter"/>
</dbReference>
<dbReference type="PANTHER" id="PTHR12124:SF47">
    <property type="entry name" value="EXOSOME COMPONENT 10"/>
    <property type="match status" value="1"/>
</dbReference>
<dbReference type="GO" id="GO:0071039">
    <property type="term" value="P:nuclear polyadenylation-dependent CUT catabolic process"/>
    <property type="evidence" value="ECO:0007669"/>
    <property type="project" value="TreeGrafter"/>
</dbReference>
<dbReference type="GO" id="GO:0071037">
    <property type="term" value="P:nuclear polyadenylation-dependent snRNA catabolic process"/>
    <property type="evidence" value="ECO:0007669"/>
    <property type="project" value="TreeGrafter"/>
</dbReference>
<dbReference type="AlphaFoldDB" id="A0A0D2LZG9"/>
<feature type="compositionally biased region" description="Polar residues" evidence="9">
    <location>
        <begin position="825"/>
        <end position="835"/>
    </location>
</feature>
<dbReference type="GO" id="GO:0071051">
    <property type="term" value="P:poly(A)-dependent snoRNA 3'-end processing"/>
    <property type="evidence" value="ECO:0007669"/>
    <property type="project" value="TreeGrafter"/>
</dbReference>
<organism evidence="11 12">
    <name type="scientific">Hypholoma sublateritium (strain FD-334 SS-4)</name>
    <dbReference type="NCBI Taxonomy" id="945553"/>
    <lineage>
        <taxon>Eukaryota</taxon>
        <taxon>Fungi</taxon>
        <taxon>Dikarya</taxon>
        <taxon>Basidiomycota</taxon>
        <taxon>Agaricomycotina</taxon>
        <taxon>Agaricomycetes</taxon>
        <taxon>Agaricomycetidae</taxon>
        <taxon>Agaricales</taxon>
        <taxon>Agaricineae</taxon>
        <taxon>Strophariaceae</taxon>
        <taxon>Hypholoma</taxon>
    </lineage>
</organism>
<feature type="compositionally biased region" description="Polar residues" evidence="9">
    <location>
        <begin position="758"/>
        <end position="769"/>
    </location>
</feature>
<dbReference type="FunFam" id="3.30.420.10:FF:000059">
    <property type="entry name" value="Exosome complex exonuclease Rrp6"/>
    <property type="match status" value="1"/>
</dbReference>
<dbReference type="GO" id="GO:0071036">
    <property type="term" value="P:nuclear polyadenylation-dependent snoRNA catabolic process"/>
    <property type="evidence" value="ECO:0007669"/>
    <property type="project" value="TreeGrafter"/>
</dbReference>
<gene>
    <name evidence="11" type="ORF">HYPSUDRAFT_71445</name>
</gene>
<dbReference type="Pfam" id="PF00570">
    <property type="entry name" value="HRDC"/>
    <property type="match status" value="1"/>
</dbReference>
<dbReference type="OMA" id="YRAVHAW"/>
<keyword evidence="7" id="KW-0539">Nucleus</keyword>
<evidence type="ECO:0000256" key="2">
    <source>
        <dbReference type="ARBA" id="ARBA00022552"/>
    </source>
</evidence>
<dbReference type="STRING" id="945553.A0A0D2LZG9"/>
<dbReference type="GO" id="GO:0000467">
    <property type="term" value="P:exonucleolytic trimming to generate mature 3'-end of 5.8S rRNA from tricistronic rRNA transcript (SSU-rRNA, 5.8S rRNA, LSU-rRNA)"/>
    <property type="evidence" value="ECO:0007669"/>
    <property type="project" value="InterPro"/>
</dbReference>
<sequence>MEERSSISTNFDEFNKQLQTAGVVTTRKAAGLPADVAFHRSMDHEFAQGLDRFSERVLAMTNRLLNLVSTVDQTSQRKGKGKLENQDDVVDHFHALVVDSMDQLLEKTDTCLDQFLGKNKAPAIAINPPIVAKKTVPKYMNDKAPVIQHAAHLVKPQTQFTRKPDNSDAPWYPTLTHKYNAKVPLGYIYTDAETDNIVPNHPYRYEITHISYPSRIFEPCVPVLPAPLEETQATWVATLEDFHRMLAKLKTAKEIAVDLEHHSYRSYSGFLCLMQITDRDEDWIVDLLAVRDELEAINEVFTDPEIVKVFHGAESDIVWLQQDFNIYIVNLFDTFHASKLLEFPRHGLSNLLEMYCDFVPDKRYQLADWRIRPLPEDMLKYARSDTHFLLYIYDNLRNALLDRSESQRSRSPSPPSSTPSRCLLIQALERSAETSLRVYSKESYDVNEGSGGGGWDTLAKKWNKGALMAGGPGVGIGALQREVYKSLHAWRERVARDEDESTRYVLQNHVLFAIAEQPPADMTALLALFKSSVPPVVKKHIRDLLDVIREAVTRGLEPGEAKDQPRPTEAPTQTQDAQRRKDVVTLASEIKNLERMNIVHDTSDIWGQGMSRSVSSTPHSVLLGTIKTTPKAVAFSTSVSTLFGVKGTQKLPFGTRITSATSDSTRVDAHDLVAKINRSFVMAPLVPEIKPATRAPAVSEDTTIDNATGMQIEIPYIPAGQRPTKPIDEGRDTIIVVGQARQKRKRKAGEGKEPEVSTGRNDASSSTIVPKQDEIEPFDFAAVPNILDDNPDTEDRKKKRQRKQTKGGTFYGDFPAPPKAHSELKSGNQSYTFKK</sequence>
<dbReference type="PANTHER" id="PTHR12124">
    <property type="entry name" value="POLYMYOSITIS/SCLERODERMA AUTOANTIGEN-RELATED"/>
    <property type="match status" value="1"/>
</dbReference>
<comment type="subcellular location">
    <subcellularLocation>
        <location evidence="1">Nucleus</location>
    </subcellularLocation>
</comment>
<keyword evidence="3" id="KW-0540">Nuclease</keyword>
<dbReference type="Proteomes" id="UP000054270">
    <property type="component" value="Unassembled WGS sequence"/>
</dbReference>
<evidence type="ECO:0000256" key="1">
    <source>
        <dbReference type="ARBA" id="ARBA00004123"/>
    </source>
</evidence>
<dbReference type="InterPro" id="IPR002121">
    <property type="entry name" value="HRDC_dom"/>
</dbReference>
<keyword evidence="12" id="KW-1185">Reference proteome</keyword>
<dbReference type="FunFam" id="1.10.150.80:FF:000001">
    <property type="entry name" value="Putative exosome component 10"/>
    <property type="match status" value="1"/>
</dbReference>
<dbReference type="GO" id="GO:0000175">
    <property type="term" value="F:3'-5'-RNA exonuclease activity"/>
    <property type="evidence" value="ECO:0007669"/>
    <property type="project" value="InterPro"/>
</dbReference>
<feature type="compositionally biased region" description="Basic and acidic residues" evidence="9">
    <location>
        <begin position="556"/>
        <end position="566"/>
    </location>
</feature>
<dbReference type="SMART" id="SM00341">
    <property type="entry name" value="HRDC"/>
    <property type="match status" value="1"/>
</dbReference>
<accession>A0A0D2LZG9</accession>
<evidence type="ECO:0000256" key="4">
    <source>
        <dbReference type="ARBA" id="ARBA00022801"/>
    </source>
</evidence>
<dbReference type="SUPFAM" id="SSF53098">
    <property type="entry name" value="Ribonuclease H-like"/>
    <property type="match status" value="1"/>
</dbReference>
<evidence type="ECO:0000259" key="10">
    <source>
        <dbReference type="PROSITE" id="PS50967"/>
    </source>
</evidence>
<evidence type="ECO:0000256" key="6">
    <source>
        <dbReference type="ARBA" id="ARBA00022839"/>
    </source>
</evidence>
<reference evidence="12" key="1">
    <citation type="submission" date="2014-04" db="EMBL/GenBank/DDBJ databases">
        <title>Evolutionary Origins and Diversification of the Mycorrhizal Mutualists.</title>
        <authorList>
            <consortium name="DOE Joint Genome Institute"/>
            <consortium name="Mycorrhizal Genomics Consortium"/>
            <person name="Kohler A."/>
            <person name="Kuo A."/>
            <person name="Nagy L.G."/>
            <person name="Floudas D."/>
            <person name="Copeland A."/>
            <person name="Barry K.W."/>
            <person name="Cichocki N."/>
            <person name="Veneault-Fourrey C."/>
            <person name="LaButti K."/>
            <person name="Lindquist E.A."/>
            <person name="Lipzen A."/>
            <person name="Lundell T."/>
            <person name="Morin E."/>
            <person name="Murat C."/>
            <person name="Riley R."/>
            <person name="Ohm R."/>
            <person name="Sun H."/>
            <person name="Tunlid A."/>
            <person name="Henrissat B."/>
            <person name="Grigoriev I.V."/>
            <person name="Hibbett D.S."/>
            <person name="Martin F."/>
        </authorList>
    </citation>
    <scope>NUCLEOTIDE SEQUENCE [LARGE SCALE GENOMIC DNA]</scope>
    <source>
        <strain evidence="12">FD-334 SS-4</strain>
    </source>
</reference>
<feature type="domain" description="HRDC" evidence="10">
    <location>
        <begin position="477"/>
        <end position="558"/>
    </location>
</feature>
<dbReference type="GO" id="GO:0071040">
    <property type="term" value="P:nuclear polyadenylation-dependent antisense transcript catabolic process"/>
    <property type="evidence" value="ECO:0007669"/>
    <property type="project" value="TreeGrafter"/>
</dbReference>
<dbReference type="PROSITE" id="PS50967">
    <property type="entry name" value="HRDC"/>
    <property type="match status" value="1"/>
</dbReference>
<evidence type="ECO:0000313" key="12">
    <source>
        <dbReference type="Proteomes" id="UP000054270"/>
    </source>
</evidence>
<evidence type="ECO:0000256" key="8">
    <source>
        <dbReference type="ARBA" id="ARBA00043957"/>
    </source>
</evidence>
<dbReference type="GO" id="GO:0000176">
    <property type="term" value="C:nuclear exosome (RNase complex)"/>
    <property type="evidence" value="ECO:0007669"/>
    <property type="project" value="InterPro"/>
</dbReference>
<dbReference type="CDD" id="cd06147">
    <property type="entry name" value="Rrp6p_like_exo"/>
    <property type="match status" value="1"/>
</dbReference>
<proteinExistence type="inferred from homology"/>
<evidence type="ECO:0000256" key="9">
    <source>
        <dbReference type="SAM" id="MobiDB-lite"/>
    </source>
</evidence>
<dbReference type="Gene3D" id="1.10.150.80">
    <property type="entry name" value="HRDC domain"/>
    <property type="match status" value="1"/>
</dbReference>
<evidence type="ECO:0000256" key="3">
    <source>
        <dbReference type="ARBA" id="ARBA00022722"/>
    </source>
</evidence>
<dbReference type="SMART" id="SM00474">
    <property type="entry name" value="35EXOc"/>
    <property type="match status" value="1"/>
</dbReference>
<keyword evidence="4" id="KW-0378">Hydrolase</keyword>
<dbReference type="Gene3D" id="3.30.420.10">
    <property type="entry name" value="Ribonuclease H-like superfamily/Ribonuclease H"/>
    <property type="match status" value="1"/>
</dbReference>
<dbReference type="InterPro" id="IPR012337">
    <property type="entry name" value="RNaseH-like_sf"/>
</dbReference>
<dbReference type="InterPro" id="IPR045092">
    <property type="entry name" value="Rrp6-like"/>
</dbReference>
<keyword evidence="2" id="KW-0698">rRNA processing</keyword>
<keyword evidence="5" id="KW-0271">Exosome</keyword>
<evidence type="ECO:0000313" key="11">
    <source>
        <dbReference type="EMBL" id="KJA16283.1"/>
    </source>
</evidence>
<dbReference type="InterPro" id="IPR049559">
    <property type="entry name" value="Rrp6p-like_exo"/>
</dbReference>
<dbReference type="GO" id="GO:0071038">
    <property type="term" value="P:TRAMP-dependent tRNA surveillance pathway"/>
    <property type="evidence" value="ECO:0007669"/>
    <property type="project" value="TreeGrafter"/>
</dbReference>
<feature type="region of interest" description="Disordered" evidence="9">
    <location>
        <begin position="739"/>
        <end position="835"/>
    </location>
</feature>
<feature type="region of interest" description="Disordered" evidence="9">
    <location>
        <begin position="556"/>
        <end position="581"/>
    </location>
</feature>
<dbReference type="SUPFAM" id="SSF47819">
    <property type="entry name" value="HRDC-like"/>
    <property type="match status" value="1"/>
</dbReference>
<name>A0A0D2LZG9_HYPSF</name>
<protein>
    <recommendedName>
        <fullName evidence="10">HRDC domain-containing protein</fullName>
    </recommendedName>
</protein>
<dbReference type="Pfam" id="PF08066">
    <property type="entry name" value="PMC2NT"/>
    <property type="match status" value="1"/>
</dbReference>
<dbReference type="InterPro" id="IPR002562">
    <property type="entry name" value="3'-5'_exonuclease_dom"/>
</dbReference>
<dbReference type="InterPro" id="IPR036397">
    <property type="entry name" value="RNaseH_sf"/>
</dbReference>
<dbReference type="GO" id="GO:0071035">
    <property type="term" value="P:nuclear polyadenylation-dependent rRNA catabolic process"/>
    <property type="evidence" value="ECO:0007669"/>
    <property type="project" value="TreeGrafter"/>
</dbReference>
<evidence type="ECO:0000256" key="5">
    <source>
        <dbReference type="ARBA" id="ARBA00022835"/>
    </source>
</evidence>